<keyword evidence="3" id="KW-1185">Reference proteome</keyword>
<sequence>MEVDGESGMGGQRSVRALARGVAAALLGGLLGAVLTRALMRVIVVVAEGTPTFTWSGLAFIALFYVAFLTPGAVALAWSRARWPMFVFGAGAVAIPVQATGIAQTDLEAVGPLSAGQWVALSALFVAMAAVYALQAAIVYRVARSARRGRPAESAVPVGAGGRQPGG</sequence>
<keyword evidence="1" id="KW-0472">Membrane</keyword>
<feature type="transmembrane region" description="Helical" evidence="1">
    <location>
        <begin position="85"/>
        <end position="103"/>
    </location>
</feature>
<keyword evidence="1" id="KW-1133">Transmembrane helix</keyword>
<dbReference type="RefSeq" id="WP_143278435.1">
    <property type="nucleotide sequence ID" value="NZ_OCNK01000002.1"/>
</dbReference>
<keyword evidence="1" id="KW-0812">Transmembrane</keyword>
<dbReference type="Proteomes" id="UP000219482">
    <property type="component" value="Unassembled WGS sequence"/>
</dbReference>
<accession>A0A286GT29</accession>
<protein>
    <submittedName>
        <fullName evidence="2">Uncharacterized protein</fullName>
    </submittedName>
</protein>
<feature type="transmembrane region" description="Helical" evidence="1">
    <location>
        <begin position="21"/>
        <end position="47"/>
    </location>
</feature>
<proteinExistence type="predicted"/>
<evidence type="ECO:0000313" key="2">
    <source>
        <dbReference type="EMBL" id="SOD98693.1"/>
    </source>
</evidence>
<reference evidence="3" key="1">
    <citation type="submission" date="2017-09" db="EMBL/GenBank/DDBJ databases">
        <authorList>
            <person name="Varghese N."/>
            <person name="Submissions S."/>
        </authorList>
    </citation>
    <scope>NUCLEOTIDE SEQUENCE [LARGE SCALE GENOMIC DNA]</scope>
    <source>
        <strain evidence="3">DSM 44270</strain>
    </source>
</reference>
<feature type="transmembrane region" description="Helical" evidence="1">
    <location>
        <begin position="115"/>
        <end position="140"/>
    </location>
</feature>
<dbReference type="EMBL" id="OCNK01000002">
    <property type="protein sequence ID" value="SOD98693.1"/>
    <property type="molecule type" value="Genomic_DNA"/>
</dbReference>
<organism evidence="2 3">
    <name type="scientific">Blastococcus haudaquaticus</name>
    <dbReference type="NCBI Taxonomy" id="1938745"/>
    <lineage>
        <taxon>Bacteria</taxon>
        <taxon>Bacillati</taxon>
        <taxon>Actinomycetota</taxon>
        <taxon>Actinomycetes</taxon>
        <taxon>Geodermatophilales</taxon>
        <taxon>Geodermatophilaceae</taxon>
        <taxon>Blastococcus</taxon>
    </lineage>
</organism>
<dbReference type="AlphaFoldDB" id="A0A286GT29"/>
<evidence type="ECO:0000256" key="1">
    <source>
        <dbReference type="SAM" id="Phobius"/>
    </source>
</evidence>
<name>A0A286GT29_9ACTN</name>
<dbReference type="OrthoDB" id="5192589at2"/>
<gene>
    <name evidence="2" type="ORF">SAMN06272739_1998</name>
</gene>
<feature type="transmembrane region" description="Helical" evidence="1">
    <location>
        <begin position="53"/>
        <end position="78"/>
    </location>
</feature>
<evidence type="ECO:0000313" key="3">
    <source>
        <dbReference type="Proteomes" id="UP000219482"/>
    </source>
</evidence>